<evidence type="ECO:0000313" key="3">
    <source>
        <dbReference type="Proteomes" id="UP001432322"/>
    </source>
</evidence>
<dbReference type="InterPro" id="IPR019429">
    <property type="entry name" value="7TM_GPCR_serpentine_rcpt_Sri"/>
</dbReference>
<dbReference type="PANTHER" id="PTHR45830:SF15">
    <property type="entry name" value="SERPENTINE RECEPTOR, CLASS I"/>
    <property type="match status" value="1"/>
</dbReference>
<feature type="non-terminal residue" evidence="2">
    <location>
        <position position="1"/>
    </location>
</feature>
<dbReference type="AlphaFoldDB" id="A0AAV5VYU4"/>
<keyword evidence="1" id="KW-0472">Membrane</keyword>
<reference evidence="2" key="1">
    <citation type="submission" date="2023-10" db="EMBL/GenBank/DDBJ databases">
        <title>Genome assembly of Pristionchus species.</title>
        <authorList>
            <person name="Yoshida K."/>
            <person name="Sommer R.J."/>
        </authorList>
    </citation>
    <scope>NUCLEOTIDE SEQUENCE</scope>
    <source>
        <strain evidence="2">RS5133</strain>
    </source>
</reference>
<dbReference type="Pfam" id="PF10327">
    <property type="entry name" value="7TM_GPCR_Sri"/>
    <property type="match status" value="1"/>
</dbReference>
<keyword evidence="3" id="KW-1185">Reference proteome</keyword>
<protein>
    <recommendedName>
        <fullName evidence="4">G protein-coupled receptor</fullName>
    </recommendedName>
</protein>
<evidence type="ECO:0000256" key="1">
    <source>
        <dbReference type="SAM" id="Phobius"/>
    </source>
</evidence>
<sequence>LQVVVMIYDIHLCFFFIAFALFPCQGLFMNGLGVYLGMSAHVTLVVNLTILSAMCAWYTCCLFQRHQHTLPRDHPYKLSEMKILLVYALMNFVMIINPLLLAVTIRDDSHNQRDLLRQSYMAWLLKTPSFKIYTDDNSPLLGPLHFPLTVITFALNTGCSIFFTIHSSRVLKSR</sequence>
<comment type="caution">
    <text evidence="2">The sequence shown here is derived from an EMBL/GenBank/DDBJ whole genome shotgun (WGS) entry which is preliminary data.</text>
</comment>
<dbReference type="PANTHER" id="PTHR45830">
    <property type="entry name" value="SERPENTINE RECEPTOR, CLASS I"/>
    <property type="match status" value="1"/>
</dbReference>
<name>A0AAV5VYU4_9BILA</name>
<proteinExistence type="predicted"/>
<organism evidence="2 3">
    <name type="scientific">Pristionchus fissidentatus</name>
    <dbReference type="NCBI Taxonomy" id="1538716"/>
    <lineage>
        <taxon>Eukaryota</taxon>
        <taxon>Metazoa</taxon>
        <taxon>Ecdysozoa</taxon>
        <taxon>Nematoda</taxon>
        <taxon>Chromadorea</taxon>
        <taxon>Rhabditida</taxon>
        <taxon>Rhabditina</taxon>
        <taxon>Diplogasteromorpha</taxon>
        <taxon>Diplogasteroidea</taxon>
        <taxon>Neodiplogasteridae</taxon>
        <taxon>Pristionchus</taxon>
    </lineage>
</organism>
<feature type="transmembrane region" description="Helical" evidence="1">
    <location>
        <begin position="12"/>
        <end position="36"/>
    </location>
</feature>
<accession>A0AAV5VYU4</accession>
<keyword evidence="1" id="KW-0812">Transmembrane</keyword>
<gene>
    <name evidence="2" type="ORF">PFISCL1PPCAC_16028</name>
</gene>
<feature type="transmembrane region" description="Helical" evidence="1">
    <location>
        <begin position="84"/>
        <end position="105"/>
    </location>
</feature>
<dbReference type="Proteomes" id="UP001432322">
    <property type="component" value="Unassembled WGS sequence"/>
</dbReference>
<feature type="transmembrane region" description="Helical" evidence="1">
    <location>
        <begin position="42"/>
        <end position="63"/>
    </location>
</feature>
<dbReference type="EMBL" id="BTSY01000004">
    <property type="protein sequence ID" value="GMT24731.1"/>
    <property type="molecule type" value="Genomic_DNA"/>
</dbReference>
<evidence type="ECO:0000313" key="2">
    <source>
        <dbReference type="EMBL" id="GMT24731.1"/>
    </source>
</evidence>
<feature type="transmembrane region" description="Helical" evidence="1">
    <location>
        <begin position="144"/>
        <end position="165"/>
    </location>
</feature>
<evidence type="ECO:0008006" key="4">
    <source>
        <dbReference type="Google" id="ProtNLM"/>
    </source>
</evidence>
<keyword evidence="1" id="KW-1133">Transmembrane helix</keyword>